<keyword evidence="8 9" id="KW-0472">Membrane</keyword>
<comment type="similarity">
    <text evidence="2">Belongs to the outer membrane factor (OMF) (TC 1.B.17) family.</text>
</comment>
<evidence type="ECO:0000256" key="9">
    <source>
        <dbReference type="SAM" id="Phobius"/>
    </source>
</evidence>
<comment type="similarity">
    <text evidence="3">Belongs to the resistance-nodulation-cell division (RND) (TC 2.A.6) family.</text>
</comment>
<keyword evidence="5" id="KW-1003">Cell membrane</keyword>
<feature type="transmembrane region" description="Helical" evidence="9">
    <location>
        <begin position="446"/>
        <end position="467"/>
    </location>
</feature>
<feature type="transmembrane region" description="Helical" evidence="9">
    <location>
        <begin position="479"/>
        <end position="502"/>
    </location>
</feature>
<dbReference type="GO" id="GO:0005886">
    <property type="term" value="C:plasma membrane"/>
    <property type="evidence" value="ECO:0007669"/>
    <property type="project" value="UniProtKB-SubCell"/>
</dbReference>
<keyword evidence="4" id="KW-0813">Transport</keyword>
<evidence type="ECO:0000256" key="6">
    <source>
        <dbReference type="ARBA" id="ARBA00022692"/>
    </source>
</evidence>
<evidence type="ECO:0000256" key="2">
    <source>
        <dbReference type="ARBA" id="ARBA00007613"/>
    </source>
</evidence>
<reference evidence="10 11" key="1">
    <citation type="submission" date="2020-08" db="EMBL/GenBank/DDBJ databases">
        <title>Genomic Encyclopedia of Type Strains, Phase IV (KMG-IV): sequencing the most valuable type-strain genomes for metagenomic binning, comparative biology and taxonomic classification.</title>
        <authorList>
            <person name="Goeker M."/>
        </authorList>
    </citation>
    <scope>NUCLEOTIDE SEQUENCE [LARGE SCALE GENOMIC DNA]</scope>
    <source>
        <strain evidence="10 11">DSM 29854</strain>
    </source>
</reference>
<feature type="transmembrane region" description="Helical" evidence="9">
    <location>
        <begin position="523"/>
        <end position="553"/>
    </location>
</feature>
<dbReference type="Gene3D" id="3.30.70.1320">
    <property type="entry name" value="Multidrug efflux transporter AcrB pore domain like"/>
    <property type="match status" value="1"/>
</dbReference>
<dbReference type="GO" id="GO:0042910">
    <property type="term" value="F:xenobiotic transmembrane transporter activity"/>
    <property type="evidence" value="ECO:0007669"/>
    <property type="project" value="TreeGrafter"/>
</dbReference>
<dbReference type="SUPFAM" id="SSF82714">
    <property type="entry name" value="Multidrug efflux transporter AcrB TolC docking domain, DN and DC subdomains"/>
    <property type="match status" value="2"/>
</dbReference>
<feature type="transmembrane region" description="Helical" evidence="9">
    <location>
        <begin position="344"/>
        <end position="360"/>
    </location>
</feature>
<dbReference type="GO" id="GO:0008324">
    <property type="term" value="F:monoatomic cation transmembrane transporter activity"/>
    <property type="evidence" value="ECO:0007669"/>
    <property type="project" value="InterPro"/>
</dbReference>
<dbReference type="Gene3D" id="1.20.1600.10">
    <property type="entry name" value="Outer membrane efflux proteins (OEP)"/>
    <property type="match status" value="1"/>
</dbReference>
<feature type="transmembrane region" description="Helical" evidence="9">
    <location>
        <begin position="873"/>
        <end position="892"/>
    </location>
</feature>
<dbReference type="NCBIfam" id="TIGR00914">
    <property type="entry name" value="2A0601"/>
    <property type="match status" value="1"/>
</dbReference>
<organism evidence="10 11">
    <name type="scientific">Rufibacter quisquiliarum</name>
    <dbReference type="NCBI Taxonomy" id="1549639"/>
    <lineage>
        <taxon>Bacteria</taxon>
        <taxon>Pseudomonadati</taxon>
        <taxon>Bacteroidota</taxon>
        <taxon>Cytophagia</taxon>
        <taxon>Cytophagales</taxon>
        <taxon>Hymenobacteraceae</taxon>
        <taxon>Rufibacter</taxon>
    </lineage>
</organism>
<feature type="transmembrane region" description="Helical" evidence="9">
    <location>
        <begin position="367"/>
        <end position="387"/>
    </location>
</feature>
<proteinExistence type="inferred from homology"/>
<keyword evidence="11" id="KW-1185">Reference proteome</keyword>
<evidence type="ECO:0000313" key="11">
    <source>
        <dbReference type="Proteomes" id="UP000563094"/>
    </source>
</evidence>
<accession>A0A839GWM3</accession>
<dbReference type="PRINTS" id="PR00702">
    <property type="entry name" value="ACRIFLAVINRP"/>
</dbReference>
<dbReference type="InterPro" id="IPR003423">
    <property type="entry name" value="OMP_efflux"/>
</dbReference>
<dbReference type="PANTHER" id="PTHR32063:SF24">
    <property type="entry name" value="CATION EFFLUX SYSTEM (ACRB_ACRD_ACRF FAMILY)"/>
    <property type="match status" value="1"/>
</dbReference>
<dbReference type="Gene3D" id="3.30.70.1440">
    <property type="entry name" value="Multidrug efflux transporter AcrB pore domain"/>
    <property type="match status" value="1"/>
</dbReference>
<evidence type="ECO:0000256" key="1">
    <source>
        <dbReference type="ARBA" id="ARBA00004651"/>
    </source>
</evidence>
<comment type="caution">
    <text evidence="10">The sequence shown here is derived from an EMBL/GenBank/DDBJ whole genome shotgun (WGS) entry which is preliminary data.</text>
</comment>
<evidence type="ECO:0000256" key="8">
    <source>
        <dbReference type="ARBA" id="ARBA00023136"/>
    </source>
</evidence>
<evidence type="ECO:0000256" key="3">
    <source>
        <dbReference type="ARBA" id="ARBA00010942"/>
    </source>
</evidence>
<dbReference type="Proteomes" id="UP000563094">
    <property type="component" value="Unassembled WGS sequence"/>
</dbReference>
<feature type="transmembrane region" description="Helical" evidence="9">
    <location>
        <begin position="1004"/>
        <end position="1035"/>
    </location>
</feature>
<keyword evidence="7 9" id="KW-1133">Transmembrane helix</keyword>
<evidence type="ECO:0000256" key="7">
    <source>
        <dbReference type="ARBA" id="ARBA00022989"/>
    </source>
</evidence>
<dbReference type="Gene3D" id="3.30.2090.10">
    <property type="entry name" value="Multidrug efflux transporter AcrB TolC docking domain, DN and DC subdomains"/>
    <property type="match status" value="2"/>
</dbReference>
<dbReference type="InterPro" id="IPR001036">
    <property type="entry name" value="Acrflvin-R"/>
</dbReference>
<evidence type="ECO:0000256" key="4">
    <source>
        <dbReference type="ARBA" id="ARBA00022448"/>
    </source>
</evidence>
<feature type="transmembrane region" description="Helical" evidence="9">
    <location>
        <begin position="899"/>
        <end position="918"/>
    </location>
</feature>
<dbReference type="EMBL" id="JACJIQ010000018">
    <property type="protein sequence ID" value="MBA9079146.1"/>
    <property type="molecule type" value="Genomic_DNA"/>
</dbReference>
<dbReference type="Pfam" id="PF02321">
    <property type="entry name" value="OEP"/>
    <property type="match status" value="1"/>
</dbReference>
<dbReference type="SUPFAM" id="SSF82693">
    <property type="entry name" value="Multidrug efflux transporter AcrB pore domain, PN1, PN2, PC1 and PC2 subdomains"/>
    <property type="match status" value="2"/>
</dbReference>
<feature type="transmembrane region" description="Helical" evidence="9">
    <location>
        <begin position="393"/>
        <end position="416"/>
    </location>
</feature>
<name>A0A839GWM3_9BACT</name>
<evidence type="ECO:0000313" key="10">
    <source>
        <dbReference type="EMBL" id="MBA9079146.1"/>
    </source>
</evidence>
<keyword evidence="6 9" id="KW-0812">Transmembrane</keyword>
<dbReference type="PANTHER" id="PTHR32063">
    <property type="match status" value="1"/>
</dbReference>
<dbReference type="Pfam" id="PF00873">
    <property type="entry name" value="ACR_tran"/>
    <property type="match status" value="1"/>
</dbReference>
<dbReference type="InterPro" id="IPR027463">
    <property type="entry name" value="AcrB_DN_DC_subdom"/>
</dbReference>
<feature type="transmembrane region" description="Helical" evidence="9">
    <location>
        <begin position="971"/>
        <end position="992"/>
    </location>
</feature>
<gene>
    <name evidence="10" type="ORF">FHS90_003881</name>
</gene>
<dbReference type="RefSeq" id="WP_066833908.1">
    <property type="nucleotide sequence ID" value="NZ_JACJIQ010000018.1"/>
</dbReference>
<dbReference type="InterPro" id="IPR004763">
    <property type="entry name" value="CusA-like"/>
</dbReference>
<feature type="transmembrane region" description="Helical" evidence="9">
    <location>
        <begin position="924"/>
        <end position="950"/>
    </location>
</feature>
<dbReference type="Gene3D" id="3.30.70.1430">
    <property type="entry name" value="Multidrug efflux transporter AcrB pore domain"/>
    <property type="match status" value="2"/>
</dbReference>
<feature type="transmembrane region" description="Helical" evidence="9">
    <location>
        <begin position="1047"/>
        <end position="1067"/>
    </location>
</feature>
<protein>
    <submittedName>
        <fullName evidence="10">Cobalt-zinc-cadmium resistance protein CzcA</fullName>
    </submittedName>
</protein>
<sequence>MLDRIIHFSIYNKLIIGIFTLALVIWGSYSVTQLPIDAVPDITNNQVQVITTSPSLAAQEVERLISFPVEQTMSTIADIEEVRSISRFGLSVVTVVFDDNVDIYWARQQVSERLVEAKNIIPTEIGSPEMSPISTGLGEIYQYVVHPKPGYEKQYDAMELRTIQDWIIRRQLLGTPGVAEVNSFGGFLKQYEVAIEPARLRSYNLSISDVLDALERNNQNTGGAYIDKKPNAYFIRSEGLIGSLEEIGKVVVSNTTNGTPVLINDIASVQFGSANRYGALTTSSGEAVGGIVMLLKGENTNQVVERVKERLDQIRKSLPEGVEVEAFLDRSELIGRAIGTVEKNLIEGALIVIFVLVLFLGNWRAGLVVASVIPLAMLFAIILMNLFGVTGNLMSLGAIDFGLIVDGAVIIVEATMHHLGLRGKGRLTQKQMDAEVYDSARKIRSAAAFGEIIILIVYLPILVLVGIEGKMFRPMALTVSFAILGAFILSLTYVPMMSALLLSKNITHKRTISDRMMDFFQRIYTPIIHGALRFKASVLAVAVGLFALSLFMFSRMGSEFIPTLEEGDFALETRLLTGSSLSETVEKVTLASRMLKEQFPEVKEVISKVGAAEIPTDPMPMESADVTITLKDKDEWTSAETREELANKMTEALEAIPGVTFGVSQPIQLRSNELISGVRQDVGIKIFGEDLQQLTRLSQEVGGIVSTVDGAEDLYLEQVSGLPQIVVSIKRDQVARFGMDVETINQAINAAFAGQSAGLVYEGDRRFDLVVRLAQENRQSIEAVRQLFVTTPTGEQVPLQQVADIAFQQGPNQIQREDAKRRIIVGFNVRGRDIASVVEEVQQKIDQQVQLPTGYFVTYGGQFENLQEANKRLSVAVPAALALIFLLLFFTFGSVRHSLLIFTAIPLSAIGGVLALWIRGMPFSISAGVGFIALFGVAVLNGIVLIAEFNRQRKENSSLSLREVILNGTSLRLRPVLMTATVASLGFLPMALSNTAGAEVQKPLATVVIGGLITSTMLTLVVLPVLYILIEGYLLKRMQKGNSSGRGLSASAVALIATTSAVGLSFLPTSKALAQGQATQVYTVQSAVDRALSQNPGLEAARINIQRNEKLRGAAWDIGKTDVDVTYGQSNTLEKDNNISISQSLAFPTVYARQAKLLKEQVQESKFSFGLRARELVRDVRLGYYGLVYVRSKIDLLSYQDSLYAQFLRAAEVRLRTGETNLLEQVTAQAQQSEVQNNIRQSLADQAVLQKQLQVLLVTDSSVTTADTALARLPLPVVSSDALEQNPQLALARQQVALRQAETGVERARLLPDIRLGYFNQSIIGTQNVNGVERTFSAGDRFTGVSVGVGIPIWAKPQTSRIQAARLHEQLAQKNLQSSQNQLEGNLVAARQQVLKLQGSLNYYEQTALPQAELIINHASRAYQVGEITYQDYLLSLNRALAIKTNYLDTLYEYDKAVIELNFLIENQQ</sequence>
<dbReference type="SUPFAM" id="SSF82866">
    <property type="entry name" value="Multidrug efflux transporter AcrB transmembrane domain"/>
    <property type="match status" value="2"/>
</dbReference>
<comment type="subcellular location">
    <subcellularLocation>
        <location evidence="1">Cell membrane</location>
        <topology evidence="1">Multi-pass membrane protein</topology>
    </subcellularLocation>
</comment>
<dbReference type="SUPFAM" id="SSF56954">
    <property type="entry name" value="Outer membrane efflux proteins (OEP)"/>
    <property type="match status" value="1"/>
</dbReference>
<evidence type="ECO:0000256" key="5">
    <source>
        <dbReference type="ARBA" id="ARBA00022475"/>
    </source>
</evidence>
<dbReference type="GO" id="GO:0015562">
    <property type="term" value="F:efflux transmembrane transporter activity"/>
    <property type="evidence" value="ECO:0007669"/>
    <property type="project" value="InterPro"/>
</dbReference>
<dbReference type="Gene3D" id="1.20.1640.10">
    <property type="entry name" value="Multidrug efflux transporter AcrB transmembrane domain"/>
    <property type="match status" value="2"/>
</dbReference>